<dbReference type="Gene3D" id="3.40.190.150">
    <property type="entry name" value="Bordetella uptake gene, domain 1"/>
    <property type="match status" value="1"/>
</dbReference>
<organism evidence="3">
    <name type="scientific">Chelativorans sp. (strain BNC1)</name>
    <dbReference type="NCBI Taxonomy" id="266779"/>
    <lineage>
        <taxon>Bacteria</taxon>
        <taxon>Pseudomonadati</taxon>
        <taxon>Pseudomonadota</taxon>
        <taxon>Alphaproteobacteria</taxon>
        <taxon>Hyphomicrobiales</taxon>
        <taxon>Phyllobacteriaceae</taxon>
        <taxon>Chelativorans</taxon>
    </lineage>
</organism>
<protein>
    <submittedName>
        <fullName evidence="3">Uncharacterized protein UPF0065</fullName>
    </submittedName>
</protein>
<dbReference type="HOGENOM" id="CLU_045683_0_0_5"/>
<sequence length="319" mass="34190" precursor="true">MRNLLIALLASAAAASMAILPAQAEFPEKPVKLIVPFSAGGGSDGLARAIQAAIEKHDLLPVPFVVVNADGAAGTVGTRQVLDAEPNGYTILQIHQEMFAASALGRVEYTPDDFEPVIQATRGCMFVAVPESSEFKTLEELIAYAKQNPGKLKQADDIGSATHFPSAMLMSQAETEWTIVPTGGTSKRFASLKGGFADLAFMSTPWLERGKNDLRPLAALGMERFDEAPDLPTAQELGYDISACLMRRYWAPKNTPEEAIKVIADAIEAAIETDEVQEYIANSGEEAAVLRGEELRAAIAKDYQDYVGVVDVVKATSGQ</sequence>
<proteinExistence type="inferred from homology"/>
<dbReference type="CDD" id="cd07012">
    <property type="entry name" value="PBP2_Bug_TTT"/>
    <property type="match status" value="1"/>
</dbReference>
<dbReference type="KEGG" id="mes:Meso_3047"/>
<evidence type="ECO:0000256" key="2">
    <source>
        <dbReference type="SAM" id="SignalP"/>
    </source>
</evidence>
<dbReference type="OrthoDB" id="7243230at2"/>
<dbReference type="Gene3D" id="3.40.190.10">
    <property type="entry name" value="Periplasmic binding protein-like II"/>
    <property type="match status" value="1"/>
</dbReference>
<dbReference type="InterPro" id="IPR042100">
    <property type="entry name" value="Bug_dom1"/>
</dbReference>
<feature type="signal peptide" evidence="2">
    <location>
        <begin position="1"/>
        <end position="24"/>
    </location>
</feature>
<evidence type="ECO:0000256" key="1">
    <source>
        <dbReference type="ARBA" id="ARBA00006987"/>
    </source>
</evidence>
<dbReference type="AlphaFoldDB" id="Q11DV6"/>
<dbReference type="InterPro" id="IPR005064">
    <property type="entry name" value="BUG"/>
</dbReference>
<accession>Q11DV6</accession>
<comment type="similarity">
    <text evidence="1">Belongs to the UPF0065 (bug) family.</text>
</comment>
<dbReference type="PANTHER" id="PTHR42928:SF5">
    <property type="entry name" value="BLR1237 PROTEIN"/>
    <property type="match status" value="1"/>
</dbReference>
<gene>
    <name evidence="3" type="ordered locus">Meso_3047</name>
</gene>
<keyword evidence="2" id="KW-0732">Signal</keyword>
<dbReference type="PIRSF" id="PIRSF017082">
    <property type="entry name" value="YflP"/>
    <property type="match status" value="1"/>
</dbReference>
<feature type="chain" id="PRO_5004180037" evidence="2">
    <location>
        <begin position="25"/>
        <end position="319"/>
    </location>
</feature>
<reference evidence="3" key="1">
    <citation type="submission" date="2006-06" db="EMBL/GenBank/DDBJ databases">
        <title>Complete sequence of chromosome of Chelativorans sp. BNC1.</title>
        <authorList>
            <consortium name="US DOE Joint Genome Institute"/>
            <person name="Copeland A."/>
            <person name="Lucas S."/>
            <person name="Lapidus A."/>
            <person name="Barry K."/>
            <person name="Detter J.C."/>
            <person name="Glavina del Rio T."/>
            <person name="Hammon N."/>
            <person name="Israni S."/>
            <person name="Dalin E."/>
            <person name="Tice H."/>
            <person name="Pitluck S."/>
            <person name="Chertkov O."/>
            <person name="Brettin T."/>
            <person name="Bruce D."/>
            <person name="Han C."/>
            <person name="Tapia R."/>
            <person name="Gilna P."/>
            <person name="Schmutz J."/>
            <person name="Larimer F."/>
            <person name="Land M."/>
            <person name="Hauser L."/>
            <person name="Kyrpides N."/>
            <person name="Mikhailova N."/>
            <person name="Richardson P."/>
        </authorList>
    </citation>
    <scope>NUCLEOTIDE SEQUENCE</scope>
    <source>
        <strain evidence="3">BNC1</strain>
    </source>
</reference>
<dbReference type="EMBL" id="CP000390">
    <property type="protein sequence ID" value="ABG64419.1"/>
    <property type="molecule type" value="Genomic_DNA"/>
</dbReference>
<evidence type="ECO:0000313" key="3">
    <source>
        <dbReference type="EMBL" id="ABG64419.1"/>
    </source>
</evidence>
<dbReference type="eggNOG" id="COG3181">
    <property type="taxonomic scope" value="Bacteria"/>
</dbReference>
<dbReference type="STRING" id="266779.Meso_3047"/>
<name>Q11DV6_CHESB</name>
<dbReference type="PANTHER" id="PTHR42928">
    <property type="entry name" value="TRICARBOXYLATE-BINDING PROTEIN"/>
    <property type="match status" value="1"/>
</dbReference>
<dbReference type="Pfam" id="PF03401">
    <property type="entry name" value="TctC"/>
    <property type="match status" value="1"/>
</dbReference>